<comment type="subcellular location">
    <subcellularLocation>
        <location evidence="1">Cell membrane</location>
        <topology evidence="1">Lipid-anchor</topology>
    </subcellularLocation>
</comment>
<dbReference type="EMBL" id="NMUL01000030">
    <property type="protein sequence ID" value="OXM64181.1"/>
    <property type="molecule type" value="Genomic_DNA"/>
</dbReference>
<evidence type="ECO:0000256" key="3">
    <source>
        <dbReference type="ARBA" id="ARBA00022729"/>
    </source>
</evidence>
<accession>A0A229SZR3</accession>
<dbReference type="InterPro" id="IPR023765">
    <property type="entry name" value="SBP_5_CS"/>
</dbReference>
<reference evidence="6" key="1">
    <citation type="submission" date="2017-07" db="EMBL/GenBank/DDBJ databases">
        <title>Comparative genome mining reveals phylogenetic distribution patterns of secondary metabolites in Amycolatopsis.</title>
        <authorList>
            <person name="Adamek M."/>
            <person name="Alanjary M."/>
            <person name="Sales-Ortells H."/>
            <person name="Goodfellow M."/>
            <person name="Bull A.T."/>
            <person name="Kalinowski J."/>
            <person name="Ziemert N."/>
        </authorList>
    </citation>
    <scope>NUCLEOTIDE SEQUENCE [LARGE SCALE GENOMIC DNA]</scope>
    <source>
        <strain evidence="6">H5</strain>
    </source>
</reference>
<dbReference type="GO" id="GO:0042597">
    <property type="term" value="C:periplasmic space"/>
    <property type="evidence" value="ECO:0007669"/>
    <property type="project" value="UniProtKB-ARBA"/>
</dbReference>
<dbReference type="PROSITE" id="PS01040">
    <property type="entry name" value="SBP_BACTERIAL_5"/>
    <property type="match status" value="1"/>
</dbReference>
<evidence type="ECO:0000313" key="6">
    <source>
        <dbReference type="Proteomes" id="UP000215199"/>
    </source>
</evidence>
<protein>
    <recommendedName>
        <fullName evidence="4">Solute-binding protein family 5 domain-containing protein</fullName>
    </recommendedName>
</protein>
<evidence type="ECO:0000256" key="2">
    <source>
        <dbReference type="ARBA" id="ARBA00005695"/>
    </source>
</evidence>
<sequence>MHRVLSALTGELDLFFGGKQMRAGMRATTSLLAVVALTFAVPGNAGAENRHGGTLRLAGLGDLDHFDTASAYTAVATMIQRAYTRQLVTHPTTDDPARAGALVADLAAEVPTVANGGISADGRTYTFRIRRGAKWDAPSGARQVTADDVVLGIKRVCNPVAGAGAPQYFTDTIAGMREFCDGFAQVAPETGAIARYLGGHEITGVRALGDRTVRFTLSAPVPDFLEILALGFSSPAPREYLRYLPDGPEFRQHTISDGPYRISSYTPGAEIVFTRNPAWDASADPVRRAHVDGIHVRLGVDRQEVVTLIDTGQADATWDVPVPPDRLAPLLANDDPRLRHADVGMMEPYLVINMLSPNENHATANLLVRQALQYGIDKAAAADIAGGAKIAHPSCQILGPANPAYRQYCPYATPGDHGDPAKARQLLAEAGYPNGLKLKMLHSDVPPQPAIAQSVRDSLARAGITVELVQVGIGDYYGKYLADSTYAREGAWDIVAPNWRPDWIVGANARSYFSPLFDSSGYSADSPNFGSNYGFYHNPRTDGLIHQALTAPDQATANTRFQEAERQILDDAAVVPMVTRDATFFVSARVRGAVRFPNARVDPANVRLAW</sequence>
<dbReference type="PANTHER" id="PTHR30290:SF83">
    <property type="entry name" value="ABC TRANSPORTER SUBSTRATE-BINDING PROTEIN"/>
    <property type="match status" value="1"/>
</dbReference>
<dbReference type="InterPro" id="IPR030678">
    <property type="entry name" value="Peptide/Ni-bd"/>
</dbReference>
<keyword evidence="6" id="KW-1185">Reference proteome</keyword>
<dbReference type="PIRSF" id="PIRSF002741">
    <property type="entry name" value="MppA"/>
    <property type="match status" value="1"/>
</dbReference>
<dbReference type="InterPro" id="IPR000914">
    <property type="entry name" value="SBP_5_dom"/>
</dbReference>
<dbReference type="Pfam" id="PF00496">
    <property type="entry name" value="SBP_bac_5"/>
    <property type="match status" value="1"/>
</dbReference>
<dbReference type="CDD" id="cd08506">
    <property type="entry name" value="PBP2_clavulanate_OppA2"/>
    <property type="match status" value="1"/>
</dbReference>
<dbReference type="Proteomes" id="UP000215199">
    <property type="component" value="Unassembled WGS sequence"/>
</dbReference>
<dbReference type="GO" id="GO:0015833">
    <property type="term" value="P:peptide transport"/>
    <property type="evidence" value="ECO:0007669"/>
    <property type="project" value="TreeGrafter"/>
</dbReference>
<dbReference type="SUPFAM" id="SSF53850">
    <property type="entry name" value="Periplasmic binding protein-like II"/>
    <property type="match status" value="1"/>
</dbReference>
<dbReference type="PANTHER" id="PTHR30290">
    <property type="entry name" value="PERIPLASMIC BINDING COMPONENT OF ABC TRANSPORTER"/>
    <property type="match status" value="1"/>
</dbReference>
<organism evidence="5 6">
    <name type="scientific">Amycolatopsis vastitatis</name>
    <dbReference type="NCBI Taxonomy" id="1905142"/>
    <lineage>
        <taxon>Bacteria</taxon>
        <taxon>Bacillati</taxon>
        <taxon>Actinomycetota</taxon>
        <taxon>Actinomycetes</taxon>
        <taxon>Pseudonocardiales</taxon>
        <taxon>Pseudonocardiaceae</taxon>
        <taxon>Amycolatopsis</taxon>
    </lineage>
</organism>
<evidence type="ECO:0000256" key="1">
    <source>
        <dbReference type="ARBA" id="ARBA00004193"/>
    </source>
</evidence>
<evidence type="ECO:0000259" key="4">
    <source>
        <dbReference type="Pfam" id="PF00496"/>
    </source>
</evidence>
<dbReference type="GO" id="GO:0043190">
    <property type="term" value="C:ATP-binding cassette (ABC) transporter complex"/>
    <property type="evidence" value="ECO:0007669"/>
    <property type="project" value="InterPro"/>
</dbReference>
<dbReference type="GO" id="GO:1904680">
    <property type="term" value="F:peptide transmembrane transporter activity"/>
    <property type="evidence" value="ECO:0007669"/>
    <property type="project" value="TreeGrafter"/>
</dbReference>
<dbReference type="InterPro" id="IPR039424">
    <property type="entry name" value="SBP_5"/>
</dbReference>
<dbReference type="Gene3D" id="3.40.190.10">
    <property type="entry name" value="Periplasmic binding protein-like II"/>
    <property type="match status" value="1"/>
</dbReference>
<dbReference type="Gene3D" id="3.10.105.10">
    <property type="entry name" value="Dipeptide-binding Protein, Domain 3"/>
    <property type="match status" value="1"/>
</dbReference>
<feature type="domain" description="Solute-binding protein family 5" evidence="4">
    <location>
        <begin position="112"/>
        <end position="513"/>
    </location>
</feature>
<name>A0A229SZR3_9PSEU</name>
<dbReference type="AlphaFoldDB" id="A0A229SZR3"/>
<evidence type="ECO:0000313" key="5">
    <source>
        <dbReference type="EMBL" id="OXM64181.1"/>
    </source>
</evidence>
<keyword evidence="3" id="KW-0732">Signal</keyword>
<comment type="caution">
    <text evidence="5">The sequence shown here is derived from an EMBL/GenBank/DDBJ whole genome shotgun (WGS) entry which is preliminary data.</text>
</comment>
<comment type="similarity">
    <text evidence="2">Belongs to the bacterial solute-binding protein 5 family.</text>
</comment>
<gene>
    <name evidence="5" type="ORF">CF165_28005</name>
</gene>
<proteinExistence type="inferred from homology"/>